<gene>
    <name evidence="2" type="ORF">PECAL_2P08400</name>
</gene>
<evidence type="ECO:0000313" key="2">
    <source>
        <dbReference type="EMBL" id="CAH0367801.1"/>
    </source>
</evidence>
<organism evidence="2 3">
    <name type="scientific">Pelagomonas calceolata</name>
    <dbReference type="NCBI Taxonomy" id="35677"/>
    <lineage>
        <taxon>Eukaryota</taxon>
        <taxon>Sar</taxon>
        <taxon>Stramenopiles</taxon>
        <taxon>Ochrophyta</taxon>
        <taxon>Pelagophyceae</taxon>
        <taxon>Pelagomonadales</taxon>
        <taxon>Pelagomonadaceae</taxon>
        <taxon>Pelagomonas</taxon>
    </lineage>
</organism>
<dbReference type="Pfam" id="PF07692">
    <property type="entry name" value="Fea1"/>
    <property type="match status" value="1"/>
</dbReference>
<evidence type="ECO:0000256" key="1">
    <source>
        <dbReference type="SAM" id="SignalP"/>
    </source>
</evidence>
<evidence type="ECO:0000313" key="3">
    <source>
        <dbReference type="Proteomes" id="UP000789595"/>
    </source>
</evidence>
<keyword evidence="1" id="KW-0732">Signal</keyword>
<dbReference type="OrthoDB" id="41870at2759"/>
<protein>
    <submittedName>
        <fullName evidence="2">Uncharacterized protein</fullName>
    </submittedName>
</protein>
<dbReference type="EMBL" id="CAKKNE010000002">
    <property type="protein sequence ID" value="CAH0367801.1"/>
    <property type="molecule type" value="Genomic_DNA"/>
</dbReference>
<comment type="caution">
    <text evidence="2">The sequence shown here is derived from an EMBL/GenBank/DDBJ whole genome shotgun (WGS) entry which is preliminary data.</text>
</comment>
<reference evidence="2" key="1">
    <citation type="submission" date="2021-11" db="EMBL/GenBank/DDBJ databases">
        <authorList>
            <consortium name="Genoscope - CEA"/>
            <person name="William W."/>
        </authorList>
    </citation>
    <scope>NUCLEOTIDE SEQUENCE</scope>
</reference>
<feature type="chain" id="PRO_5035247729" evidence="1">
    <location>
        <begin position="17"/>
        <end position="540"/>
    </location>
</feature>
<sequence length="540" mass="57358">MRFLVPVAALFGGAAAQIGSHQMLAGYQSASDVGPHSMIDLDMEELETKVGEYATNANWITEAMFIYENGGGGLCSQADVDAAMTSDTTPWCTDTTQAFGNSQKSTSIRTLKGFATKNYASDKLTGADGGNYGERMPPIYAGYWNDWAWADTFITKDYSATVKPSGWNQLIKKGANYQAVWMYVLHELEDAIGDCYAGDIYANDGTPTGGAPHAWDEGWAFYAGSQVAATAAGAVTDDGTLIWELAEKRGKGFDTTHSTGPATVNVKLLAKFIEGRDLIIAGKCAEAESLVDPIRAQMTVPLVQGTLNYALKAADPANAISACVVDAGKNAMTASDDCVESWADAWAFAAAVLPQVAECDWGAAETIRYNLDIEAAAPVQGGFYSVKSAIESTYRCLGITCADVGAYPGTMPCSEPDDDDDDDDDDDLLDGGLREVMSLAPMGLAAIGLTFTGISIAAIANAFQEQCALGPTIIFEAGTTHPYYITPNLCTIGAHTYSSKKTVRDASPRKVCRKFCEAASASGKLALKQVHGLTCYCKRK</sequence>
<dbReference type="Proteomes" id="UP000789595">
    <property type="component" value="Unassembled WGS sequence"/>
</dbReference>
<name>A0A8J2SHG4_9STRA</name>
<feature type="signal peptide" evidence="1">
    <location>
        <begin position="1"/>
        <end position="16"/>
    </location>
</feature>
<dbReference type="AlphaFoldDB" id="A0A8J2SHG4"/>
<accession>A0A8J2SHG4</accession>
<dbReference type="InterPro" id="IPR011643">
    <property type="entry name" value="HCR1"/>
</dbReference>
<proteinExistence type="predicted"/>
<keyword evidence="3" id="KW-1185">Reference proteome</keyword>